<dbReference type="InterPro" id="IPR000073">
    <property type="entry name" value="AB_hydrolase_1"/>
</dbReference>
<keyword evidence="3" id="KW-1185">Reference proteome</keyword>
<dbReference type="RefSeq" id="WP_188422684.1">
    <property type="nucleotide sequence ID" value="NZ_BMDP01000004.1"/>
</dbReference>
<accession>A0A8J3B654</accession>
<evidence type="ECO:0000259" key="1">
    <source>
        <dbReference type="Pfam" id="PF12697"/>
    </source>
</evidence>
<dbReference type="EMBL" id="BMDP01000004">
    <property type="protein sequence ID" value="GGI55574.1"/>
    <property type="molecule type" value="Genomic_DNA"/>
</dbReference>
<dbReference type="SUPFAM" id="SSF53474">
    <property type="entry name" value="alpha/beta-Hydrolases"/>
    <property type="match status" value="1"/>
</dbReference>
<dbReference type="Gene3D" id="3.40.50.1820">
    <property type="entry name" value="alpha/beta hydrolase"/>
    <property type="match status" value="1"/>
</dbReference>
<dbReference type="Pfam" id="PF12697">
    <property type="entry name" value="Abhydrolase_6"/>
    <property type="match status" value="1"/>
</dbReference>
<evidence type="ECO:0000313" key="3">
    <source>
        <dbReference type="Proteomes" id="UP000627205"/>
    </source>
</evidence>
<reference evidence="2" key="2">
    <citation type="submission" date="2020-09" db="EMBL/GenBank/DDBJ databases">
        <authorList>
            <person name="Sun Q."/>
            <person name="Sedlacek I."/>
        </authorList>
    </citation>
    <scope>NUCLEOTIDE SEQUENCE</scope>
    <source>
        <strain evidence="2">CCM 7664</strain>
    </source>
</reference>
<protein>
    <recommendedName>
        <fullName evidence="1">AB hydrolase-1 domain-containing protein</fullName>
    </recommendedName>
</protein>
<dbReference type="Proteomes" id="UP000627205">
    <property type="component" value="Unassembled WGS sequence"/>
</dbReference>
<gene>
    <name evidence="2" type="ORF">GCM10011430_27480</name>
</gene>
<dbReference type="AlphaFoldDB" id="A0A8J3B654"/>
<comment type="caution">
    <text evidence="2">The sequence shown here is derived from an EMBL/GenBank/DDBJ whole genome shotgun (WGS) entry which is preliminary data.</text>
</comment>
<reference evidence="2" key="1">
    <citation type="journal article" date="2014" name="Int. J. Syst. Evol. Microbiol.">
        <title>Complete genome sequence of Corynebacterium casei LMG S-19264T (=DSM 44701T), isolated from a smear-ripened cheese.</title>
        <authorList>
            <consortium name="US DOE Joint Genome Institute (JGI-PGF)"/>
            <person name="Walter F."/>
            <person name="Albersmeier A."/>
            <person name="Kalinowski J."/>
            <person name="Ruckert C."/>
        </authorList>
    </citation>
    <scope>NUCLEOTIDE SEQUENCE</scope>
    <source>
        <strain evidence="2">CCM 7664</strain>
    </source>
</reference>
<dbReference type="InterPro" id="IPR029058">
    <property type="entry name" value="AB_hydrolase_fold"/>
</dbReference>
<dbReference type="PANTHER" id="PTHR43194">
    <property type="entry name" value="HYDROLASE ALPHA/BETA FOLD FAMILY"/>
    <property type="match status" value="1"/>
</dbReference>
<feature type="domain" description="AB hydrolase-1" evidence="1">
    <location>
        <begin position="17"/>
        <end position="231"/>
    </location>
</feature>
<dbReference type="PANTHER" id="PTHR43194:SF2">
    <property type="entry name" value="PEROXISOMAL MEMBRANE PROTEIN LPX1"/>
    <property type="match status" value="1"/>
</dbReference>
<evidence type="ECO:0000313" key="2">
    <source>
        <dbReference type="EMBL" id="GGI55574.1"/>
    </source>
</evidence>
<name>A0A8J3B654_9BURK</name>
<proteinExistence type="predicted"/>
<sequence length="250" mass="27122">MKQDVAHAGADGSAIDLVALHGIQGTRASWQKALPLLADMHWILPNLRGRAEAWRGAGVQDYTLEKFAEDACDVIAGHVRTPRFVLAGWSMGTSVALASFDALRRAGRPLPSALILMSGSPVLKDVQWFGRSNDDTLLQEIATREQRLGLREPADRNAVAWTWQAIRDTDQRALLASINVPVLIVHGSDDEDSPYAHAQLLADGLPNAQLVRIAGGRHAILAEQTEQVAAAIRHFLSHLSLATSTHRSTS</sequence>
<dbReference type="InterPro" id="IPR050228">
    <property type="entry name" value="Carboxylesterase_BioH"/>
</dbReference>
<organism evidence="2 3">
    <name type="scientific">Oxalicibacterium solurbis</name>
    <dbReference type="NCBI Taxonomy" id="69280"/>
    <lineage>
        <taxon>Bacteria</taxon>
        <taxon>Pseudomonadati</taxon>
        <taxon>Pseudomonadota</taxon>
        <taxon>Betaproteobacteria</taxon>
        <taxon>Burkholderiales</taxon>
        <taxon>Oxalobacteraceae</taxon>
        <taxon>Oxalicibacterium</taxon>
    </lineage>
</organism>